<organism evidence="1 2">
    <name type="scientific">Candidatus Onthocola gallistercoris</name>
    <dbReference type="NCBI Taxonomy" id="2840876"/>
    <lineage>
        <taxon>Bacteria</taxon>
        <taxon>Bacillati</taxon>
        <taxon>Bacillota</taxon>
        <taxon>Bacilli</taxon>
        <taxon>Candidatus Onthocola</taxon>
    </lineage>
</organism>
<evidence type="ECO:0000313" key="1">
    <source>
        <dbReference type="EMBL" id="HIU03048.1"/>
    </source>
</evidence>
<dbReference type="AlphaFoldDB" id="A0A9D1KX43"/>
<dbReference type="EMBL" id="DVLT01000046">
    <property type="protein sequence ID" value="HIU03048.1"/>
    <property type="molecule type" value="Genomic_DNA"/>
</dbReference>
<accession>A0A9D1KX43</accession>
<reference evidence="1" key="2">
    <citation type="journal article" date="2021" name="PeerJ">
        <title>Extensive microbial diversity within the chicken gut microbiome revealed by metagenomics and culture.</title>
        <authorList>
            <person name="Gilroy R."/>
            <person name="Ravi A."/>
            <person name="Getino M."/>
            <person name="Pursley I."/>
            <person name="Horton D.L."/>
            <person name="Alikhan N.F."/>
            <person name="Baker D."/>
            <person name="Gharbi K."/>
            <person name="Hall N."/>
            <person name="Watson M."/>
            <person name="Adriaenssens E.M."/>
            <person name="Foster-Nyarko E."/>
            <person name="Jarju S."/>
            <person name="Secka A."/>
            <person name="Antonio M."/>
            <person name="Oren A."/>
            <person name="Chaudhuri R.R."/>
            <person name="La Ragione R."/>
            <person name="Hildebrand F."/>
            <person name="Pallen M.J."/>
        </authorList>
    </citation>
    <scope>NUCLEOTIDE SEQUENCE</scope>
    <source>
        <strain evidence="1">CHK187-14744</strain>
    </source>
</reference>
<proteinExistence type="predicted"/>
<sequence>MNKINVQIQKTGISFAQIAEKLGIDTEVLDKKLHQKDGEILTVREAHEIVKILKLPREQASDIFFAK</sequence>
<evidence type="ECO:0000313" key="2">
    <source>
        <dbReference type="Proteomes" id="UP000824164"/>
    </source>
</evidence>
<comment type="caution">
    <text evidence="1">The sequence shown here is derived from an EMBL/GenBank/DDBJ whole genome shotgun (WGS) entry which is preliminary data.</text>
</comment>
<gene>
    <name evidence="1" type="ORF">IAB63_07330</name>
</gene>
<dbReference type="Proteomes" id="UP000824164">
    <property type="component" value="Unassembled WGS sequence"/>
</dbReference>
<protein>
    <submittedName>
        <fullName evidence="1">Uncharacterized protein</fullName>
    </submittedName>
</protein>
<reference evidence="1" key="1">
    <citation type="submission" date="2020-10" db="EMBL/GenBank/DDBJ databases">
        <authorList>
            <person name="Gilroy R."/>
        </authorList>
    </citation>
    <scope>NUCLEOTIDE SEQUENCE</scope>
    <source>
        <strain evidence="1">CHK187-14744</strain>
    </source>
</reference>
<name>A0A9D1KX43_9FIRM</name>